<proteinExistence type="predicted"/>
<dbReference type="Proteomes" id="UP001405405">
    <property type="component" value="Unassembled WGS sequence"/>
</dbReference>
<dbReference type="PANTHER" id="PTHR43674:SF2">
    <property type="entry name" value="BETA-UREIDOPROPIONASE"/>
    <property type="match status" value="1"/>
</dbReference>
<reference evidence="3 4" key="1">
    <citation type="submission" date="2023-12" db="EMBL/GenBank/DDBJ databases">
        <title>Chromobacterium sp. strain TRC.1.1.SA producing antimicrobial pigment.</title>
        <authorList>
            <person name="Verma N."/>
            <person name="Choksket S."/>
            <person name="Pinnaka A.K."/>
            <person name="Korpole S."/>
        </authorList>
    </citation>
    <scope>NUCLEOTIDE SEQUENCE [LARGE SCALE GENOMIC DNA]</scope>
    <source>
        <strain evidence="3 4">TRC1.1.SA</strain>
    </source>
</reference>
<dbReference type="Gene3D" id="3.60.110.10">
    <property type="entry name" value="Carbon-nitrogen hydrolase"/>
    <property type="match status" value="1"/>
</dbReference>
<dbReference type="PANTHER" id="PTHR43674">
    <property type="entry name" value="NITRILASE C965.09-RELATED"/>
    <property type="match status" value="1"/>
</dbReference>
<accession>A0ABV0CL17</accession>
<gene>
    <name evidence="3" type="ORF">VA599_07960</name>
</gene>
<dbReference type="PROSITE" id="PS50263">
    <property type="entry name" value="CN_HYDROLASE"/>
    <property type="match status" value="1"/>
</dbReference>
<evidence type="ECO:0000259" key="2">
    <source>
        <dbReference type="PROSITE" id="PS50263"/>
    </source>
</evidence>
<dbReference type="RefSeq" id="WP_346788187.1">
    <property type="nucleotide sequence ID" value="NZ_JAYFSJ010000004.1"/>
</dbReference>
<feature type="domain" description="CN hydrolase" evidence="2">
    <location>
        <begin position="15"/>
        <end position="259"/>
    </location>
</feature>
<sequence length="290" mass="31392">MPHAVLPAEKTARSVSIACCQLAPVFGDVPGNMRRSRDALIQASRRGAKLAILPELANTGYVFSSRDEAWGLAETAAGPCVSEWRELAAELDLIVVAGFCEADGDGLYNSAVLLRPDGGQTCYRKAHLWDGEKAIFDVGNQPPPVVETAIGRLGMMICYDLEIPEWTRLPALAGADLLCVPVNWPAQSHPEGERPAEMIKAQANAAFNHLPVAVCDRAGSERGVDWAGCSLITDAKGYVLARASRQDGDCQLILAELDLVASRDKYISPRNDVLADRRPELYRALLDPSR</sequence>
<evidence type="ECO:0000256" key="1">
    <source>
        <dbReference type="ARBA" id="ARBA00022801"/>
    </source>
</evidence>
<organism evidence="3 4">
    <name type="scientific">Chromobacterium indicum</name>
    <dbReference type="NCBI Taxonomy" id="3110228"/>
    <lineage>
        <taxon>Bacteria</taxon>
        <taxon>Pseudomonadati</taxon>
        <taxon>Pseudomonadota</taxon>
        <taxon>Betaproteobacteria</taxon>
        <taxon>Neisseriales</taxon>
        <taxon>Chromobacteriaceae</taxon>
        <taxon>Chromobacterium</taxon>
    </lineage>
</organism>
<dbReference type="Pfam" id="PF00795">
    <property type="entry name" value="CN_hydrolase"/>
    <property type="match status" value="1"/>
</dbReference>
<name>A0ABV0CL17_9NEIS</name>
<dbReference type="EMBL" id="JAYFSJ010000004">
    <property type="protein sequence ID" value="MEN7430677.1"/>
    <property type="molecule type" value="Genomic_DNA"/>
</dbReference>
<keyword evidence="4" id="KW-1185">Reference proteome</keyword>
<comment type="caution">
    <text evidence="3">The sequence shown here is derived from an EMBL/GenBank/DDBJ whole genome shotgun (WGS) entry which is preliminary data.</text>
</comment>
<evidence type="ECO:0000313" key="4">
    <source>
        <dbReference type="Proteomes" id="UP001405405"/>
    </source>
</evidence>
<dbReference type="InterPro" id="IPR050345">
    <property type="entry name" value="Aliph_Amidase/BUP"/>
</dbReference>
<dbReference type="GO" id="GO:0016787">
    <property type="term" value="F:hydrolase activity"/>
    <property type="evidence" value="ECO:0007669"/>
    <property type="project" value="UniProtKB-KW"/>
</dbReference>
<dbReference type="InterPro" id="IPR036526">
    <property type="entry name" value="C-N_Hydrolase_sf"/>
</dbReference>
<dbReference type="InterPro" id="IPR003010">
    <property type="entry name" value="C-N_Hydrolase"/>
</dbReference>
<evidence type="ECO:0000313" key="3">
    <source>
        <dbReference type="EMBL" id="MEN7430677.1"/>
    </source>
</evidence>
<keyword evidence="1 3" id="KW-0378">Hydrolase</keyword>
<protein>
    <submittedName>
        <fullName evidence="3">Nitrilase-related carbon-nitrogen hydrolase</fullName>
    </submittedName>
</protein>
<dbReference type="SUPFAM" id="SSF56317">
    <property type="entry name" value="Carbon-nitrogen hydrolase"/>
    <property type="match status" value="1"/>
</dbReference>